<name>A0A836LDQ3_9TRYP</name>
<sequence>MASDGESVAQTTGPLRRGSVDSAGVRAIMTAVGRLLIDYAVQLRDNLQTGDVSFKEEGWGDEASNMAKVENTDSSSAAGSGTFAAHARIAARGPADTENETAPLTEADTAESRQLLERLQRVKHLLVQFSGVANCTQGPHGAIGASYFASEALPAAKDVGRDVYRVSCETVRQNPVLMLALRRFDGVTQRFQGTATPMGGVELHTGGHVAAEAVDSMSETRALPDIRPFLNPVSLADGTLSAFSRNVGIVFRRRSSAAGTAATGKRLRDEAHESVASSFAFTAVAPNQPNYWHALAAQQRKRRFAIYSARSALLPRVNAVCAPLYVSPAVQELARLNSEAERVMLKRAWCVHTKAHLLRELPWVARDVSAYRAALREVLQSFTEAQQADFLADVVYTEFVCAESGVVRVCLQHALFLDLSYDVRRRQWTLIALHWNLFTTSAGASLMTAQAAALAVPYVHSATVPPPAPATSALGPLVTQCSPQGTRDPASPPVDASAPASLVRIVPHDREALHNFLQRAFAQDGLSGGLQAANRLLCAVVMDTFATQLQALQECFFTGGGLGRHIDADVRPGTLISFHLSLPRLFVSLAPTAHVKMTVTGGTVVLECVRGTDLSTRRVTLPLSTSSLATLAATCENTATRKLSVTVVDMEALLWQCVCAPASP</sequence>
<accession>A0A836LDQ3</accession>
<dbReference type="OrthoDB" id="273098at2759"/>
<reference evidence="1 2" key="1">
    <citation type="submission" date="2021-02" db="EMBL/GenBank/DDBJ databases">
        <title>Porcisia hertigi Genome sequencing and assembly.</title>
        <authorList>
            <person name="Almutairi H."/>
            <person name="Gatherer D."/>
        </authorList>
    </citation>
    <scope>NUCLEOTIDE SEQUENCE [LARGE SCALE GENOMIC DNA]</scope>
    <source>
        <strain evidence="1 2">C119</strain>
    </source>
</reference>
<comment type="caution">
    <text evidence="1">The sequence shown here is derived from an EMBL/GenBank/DDBJ whole genome shotgun (WGS) entry which is preliminary data.</text>
</comment>
<dbReference type="Proteomes" id="UP000674318">
    <property type="component" value="Chromosome 32"/>
</dbReference>
<keyword evidence="2" id="KW-1185">Reference proteome</keyword>
<organism evidence="1 2">
    <name type="scientific">Porcisia hertigi</name>
    <dbReference type="NCBI Taxonomy" id="2761500"/>
    <lineage>
        <taxon>Eukaryota</taxon>
        <taxon>Discoba</taxon>
        <taxon>Euglenozoa</taxon>
        <taxon>Kinetoplastea</taxon>
        <taxon>Metakinetoplastina</taxon>
        <taxon>Trypanosomatida</taxon>
        <taxon>Trypanosomatidae</taxon>
        <taxon>Leishmaniinae</taxon>
        <taxon>Porcisia</taxon>
    </lineage>
</organism>
<dbReference type="AlphaFoldDB" id="A0A836LDQ3"/>
<proteinExistence type="predicted"/>
<protein>
    <submittedName>
        <fullName evidence="1">Uncharacterized protein</fullName>
    </submittedName>
</protein>
<gene>
    <name evidence="1" type="ORF">JKF63_02615</name>
</gene>
<dbReference type="GeneID" id="94288716"/>
<dbReference type="EMBL" id="JAFJZO010000032">
    <property type="protein sequence ID" value="KAG5496313.1"/>
    <property type="molecule type" value="Genomic_DNA"/>
</dbReference>
<evidence type="ECO:0000313" key="2">
    <source>
        <dbReference type="Proteomes" id="UP000674318"/>
    </source>
</evidence>
<dbReference type="KEGG" id="phet:94288716"/>
<evidence type="ECO:0000313" key="1">
    <source>
        <dbReference type="EMBL" id="KAG5496313.1"/>
    </source>
</evidence>
<dbReference type="RefSeq" id="XP_067754796.1">
    <property type="nucleotide sequence ID" value="XM_067898639.1"/>
</dbReference>